<dbReference type="SUPFAM" id="SSF48403">
    <property type="entry name" value="Ankyrin repeat"/>
    <property type="match status" value="1"/>
</dbReference>
<name>A0A2I0JG40_PUNGR</name>
<evidence type="ECO:0000313" key="3">
    <source>
        <dbReference type="Proteomes" id="UP000233551"/>
    </source>
</evidence>
<feature type="repeat" description="ANK" evidence="1">
    <location>
        <begin position="49"/>
        <end position="81"/>
    </location>
</feature>
<dbReference type="EMBL" id="PGOL01001723">
    <property type="protein sequence ID" value="PKI55231.1"/>
    <property type="molecule type" value="Genomic_DNA"/>
</dbReference>
<dbReference type="Pfam" id="PF00023">
    <property type="entry name" value="Ank"/>
    <property type="match status" value="1"/>
</dbReference>
<dbReference type="STRING" id="22663.A0A2I0JG40"/>
<dbReference type="InterPro" id="IPR002110">
    <property type="entry name" value="Ankyrin_rpt"/>
</dbReference>
<dbReference type="PROSITE" id="PS50088">
    <property type="entry name" value="ANK_REPEAT"/>
    <property type="match status" value="1"/>
</dbReference>
<evidence type="ECO:0000256" key="1">
    <source>
        <dbReference type="PROSITE-ProRule" id="PRU00023"/>
    </source>
</evidence>
<comment type="caution">
    <text evidence="2">The sequence shown here is derived from an EMBL/GenBank/DDBJ whole genome shotgun (WGS) entry which is preliminary data.</text>
</comment>
<dbReference type="InterPro" id="IPR036770">
    <property type="entry name" value="Ankyrin_rpt-contain_sf"/>
</dbReference>
<organism evidence="2 3">
    <name type="scientific">Punica granatum</name>
    <name type="common">Pomegranate</name>
    <dbReference type="NCBI Taxonomy" id="22663"/>
    <lineage>
        <taxon>Eukaryota</taxon>
        <taxon>Viridiplantae</taxon>
        <taxon>Streptophyta</taxon>
        <taxon>Embryophyta</taxon>
        <taxon>Tracheophyta</taxon>
        <taxon>Spermatophyta</taxon>
        <taxon>Magnoliopsida</taxon>
        <taxon>eudicotyledons</taxon>
        <taxon>Gunneridae</taxon>
        <taxon>Pentapetalae</taxon>
        <taxon>rosids</taxon>
        <taxon>malvids</taxon>
        <taxon>Myrtales</taxon>
        <taxon>Lythraceae</taxon>
        <taxon>Punica</taxon>
    </lineage>
</organism>
<proteinExistence type="predicted"/>
<gene>
    <name evidence="2" type="ORF">CRG98_024522</name>
</gene>
<evidence type="ECO:0000313" key="2">
    <source>
        <dbReference type="EMBL" id="PKI55231.1"/>
    </source>
</evidence>
<dbReference type="Proteomes" id="UP000233551">
    <property type="component" value="Unassembled WGS sequence"/>
</dbReference>
<dbReference type="Gene3D" id="1.25.40.20">
    <property type="entry name" value="Ankyrin repeat-containing domain"/>
    <property type="match status" value="1"/>
</dbReference>
<keyword evidence="1" id="KW-0040">ANK repeat</keyword>
<accession>A0A2I0JG40</accession>
<protein>
    <submittedName>
        <fullName evidence="2">Uncharacterized protein</fullName>
    </submittedName>
</protein>
<sequence>MAMPWSASTTSTFYRGLFLPMLPSIVSSRYISNSHLLRKGANIRVKDQDGATPLHYAFQVSARQTVKLLTKCKVDVNVADNVSIG</sequence>
<reference evidence="2 3" key="1">
    <citation type="submission" date="2017-11" db="EMBL/GenBank/DDBJ databases">
        <title>De-novo sequencing of pomegranate (Punica granatum L.) genome.</title>
        <authorList>
            <person name="Akparov Z."/>
            <person name="Amiraslanov A."/>
            <person name="Hajiyeva S."/>
            <person name="Abbasov M."/>
            <person name="Kaur K."/>
            <person name="Hamwieh A."/>
            <person name="Solovyev V."/>
            <person name="Salamov A."/>
            <person name="Braich B."/>
            <person name="Kosarev P."/>
            <person name="Mahmoud A."/>
            <person name="Hajiyev E."/>
            <person name="Babayeva S."/>
            <person name="Izzatullayeva V."/>
            <person name="Mammadov A."/>
            <person name="Mammadov A."/>
            <person name="Sharifova S."/>
            <person name="Ojaghi J."/>
            <person name="Eynullazada K."/>
            <person name="Bayramov B."/>
            <person name="Abdulazimova A."/>
            <person name="Shahmuradov I."/>
        </authorList>
    </citation>
    <scope>NUCLEOTIDE SEQUENCE [LARGE SCALE GENOMIC DNA]</scope>
    <source>
        <strain evidence="3">cv. AG2017</strain>
        <tissue evidence="2">Leaf</tissue>
    </source>
</reference>
<keyword evidence="3" id="KW-1185">Reference proteome</keyword>
<dbReference type="AlphaFoldDB" id="A0A2I0JG40"/>
<dbReference type="PROSITE" id="PS50297">
    <property type="entry name" value="ANK_REP_REGION"/>
    <property type="match status" value="1"/>
</dbReference>